<proteinExistence type="inferred from homology"/>
<dbReference type="Pfam" id="PF00005">
    <property type="entry name" value="ABC_tran"/>
    <property type="match status" value="1"/>
</dbReference>
<dbReference type="InterPro" id="IPR003593">
    <property type="entry name" value="AAA+_ATPase"/>
</dbReference>
<feature type="transmembrane region" description="Helical" evidence="9">
    <location>
        <begin position="202"/>
        <end position="222"/>
    </location>
</feature>
<evidence type="ECO:0000256" key="2">
    <source>
        <dbReference type="ARBA" id="ARBA00005417"/>
    </source>
</evidence>
<evidence type="ECO:0000256" key="1">
    <source>
        <dbReference type="ARBA" id="ARBA00004651"/>
    </source>
</evidence>
<keyword evidence="4 9" id="KW-0812">Transmembrane</keyword>
<dbReference type="InterPro" id="IPR017871">
    <property type="entry name" value="ABC_transporter-like_CS"/>
</dbReference>
<dbReference type="PROSITE" id="PS50929">
    <property type="entry name" value="ABC_TM1F"/>
    <property type="match status" value="1"/>
</dbReference>
<feature type="domain" description="ABC transporter" evidence="10">
    <location>
        <begin position="386"/>
        <end position="606"/>
    </location>
</feature>
<comment type="similarity">
    <text evidence="2">Belongs to the ABC transporter superfamily.</text>
</comment>
<dbReference type="PANTHER" id="PTHR11384">
    <property type="entry name" value="ATP-BINDING CASSETTE, SUB-FAMILY D MEMBER"/>
    <property type="match status" value="1"/>
</dbReference>
<dbReference type="RefSeq" id="WP_332081751.1">
    <property type="nucleotide sequence ID" value="NZ_JAZHYN010000023.1"/>
</dbReference>
<evidence type="ECO:0000256" key="7">
    <source>
        <dbReference type="ARBA" id="ARBA00022989"/>
    </source>
</evidence>
<dbReference type="InterPro" id="IPR027417">
    <property type="entry name" value="P-loop_NTPase"/>
</dbReference>
<dbReference type="Gene3D" id="3.40.50.300">
    <property type="entry name" value="P-loop containing nucleotide triphosphate hydrolases"/>
    <property type="match status" value="1"/>
</dbReference>
<evidence type="ECO:0000313" key="12">
    <source>
        <dbReference type="EMBL" id="MEF3366730.1"/>
    </source>
</evidence>
<feature type="transmembrane region" description="Helical" evidence="9">
    <location>
        <begin position="160"/>
        <end position="182"/>
    </location>
</feature>
<dbReference type="InterPro" id="IPR011527">
    <property type="entry name" value="ABC1_TM_dom"/>
</dbReference>
<dbReference type="EMBL" id="JAZHYN010000023">
    <property type="protein sequence ID" value="MEF3366730.1"/>
    <property type="molecule type" value="Genomic_DNA"/>
</dbReference>
<evidence type="ECO:0000256" key="8">
    <source>
        <dbReference type="ARBA" id="ARBA00023136"/>
    </source>
</evidence>
<comment type="subcellular location">
    <subcellularLocation>
        <location evidence="1">Cell membrane</location>
        <topology evidence="1">Multi-pass membrane protein</topology>
    </subcellularLocation>
</comment>
<protein>
    <submittedName>
        <fullName evidence="12">ABC transporter ATP-binding protein/permease</fullName>
    </submittedName>
</protein>
<dbReference type="SMART" id="SM00382">
    <property type="entry name" value="AAA"/>
    <property type="match status" value="1"/>
</dbReference>
<evidence type="ECO:0000256" key="5">
    <source>
        <dbReference type="ARBA" id="ARBA00022741"/>
    </source>
</evidence>
<evidence type="ECO:0000256" key="6">
    <source>
        <dbReference type="ARBA" id="ARBA00022840"/>
    </source>
</evidence>
<evidence type="ECO:0000313" key="13">
    <source>
        <dbReference type="Proteomes" id="UP001350748"/>
    </source>
</evidence>
<name>A0ABU7XHZ4_9HYPH</name>
<dbReference type="CDD" id="cd03223">
    <property type="entry name" value="ABCD_peroxisomal_ALDP"/>
    <property type="match status" value="1"/>
</dbReference>
<dbReference type="InterPro" id="IPR036640">
    <property type="entry name" value="ABC1_TM_sf"/>
</dbReference>
<dbReference type="SUPFAM" id="SSF90123">
    <property type="entry name" value="ABC transporter transmembrane region"/>
    <property type="match status" value="1"/>
</dbReference>
<dbReference type="PROSITE" id="PS50893">
    <property type="entry name" value="ABC_TRANSPORTER_2"/>
    <property type="match status" value="1"/>
</dbReference>
<evidence type="ECO:0000259" key="10">
    <source>
        <dbReference type="PROSITE" id="PS50893"/>
    </source>
</evidence>
<dbReference type="PANTHER" id="PTHR11384:SF59">
    <property type="entry name" value="LYSOSOMAL COBALAMIN TRANSPORTER ABCD4"/>
    <property type="match status" value="1"/>
</dbReference>
<sequence length="607" mass="67198">MADETVTEFDRAPDVERRARPRWRLFGKLALKFWSGETRRHAWLLTFFVALFIALQLAAQLSINAWNRYFFDALESKSVDALWQDVLLLPVLVIFSGLAASGALVARMTMQTHWREWLTETLAGWWLEDQRYYRLEVAADEQTSPEYRIAKDVQLAIDPLVEFAVGFVTAVATAAAFVGVLWTIGGALEFDLFGAHFILPGYLGLAAVAYAATAGGLVYIAGRPLVAAVSQKNEAEAQFLAELTRLKENAESIALIRGDADELMSILQNYKRVVAAWLRQIRCNGVVASFQSANGALVPLIPLVLVSPKYLSGALTLGAVMQLASAFVAVQVALNWFIDNFVRVAEWMASANRVDELTEALEGLDIGVIMGEKEFIDFGVSDDDEIHIEELSVAHRCGRVVVASANVVIPAGEKLLVGGASGTGKSTLVRALAGLWPWGSGRILLPKDAHIVFIPQKPYIPLGTLRQALLYSISDKEITEDMIHGAMRRCGIGYLIKNLDEERRWGQTLSGGERQRLAFARLLLQRPQIIIMDEATSALDEESQISMLRLFNEDLAFATVISVGHRSGMEDFHDKKLVLERRAAGAHITSRKLQKSLWHLFDDAALY</sequence>
<feature type="transmembrane region" description="Helical" evidence="9">
    <location>
        <begin position="42"/>
        <end position="66"/>
    </location>
</feature>
<dbReference type="Pfam" id="PF06472">
    <property type="entry name" value="ABC_membrane_2"/>
    <property type="match status" value="1"/>
</dbReference>
<evidence type="ECO:0000256" key="4">
    <source>
        <dbReference type="ARBA" id="ARBA00022692"/>
    </source>
</evidence>
<dbReference type="PROSITE" id="PS00211">
    <property type="entry name" value="ABC_TRANSPORTER_1"/>
    <property type="match status" value="1"/>
</dbReference>
<keyword evidence="5" id="KW-0547">Nucleotide-binding</keyword>
<dbReference type="SUPFAM" id="SSF52540">
    <property type="entry name" value="P-loop containing nucleoside triphosphate hydrolases"/>
    <property type="match status" value="1"/>
</dbReference>
<keyword evidence="3" id="KW-0813">Transport</keyword>
<dbReference type="Proteomes" id="UP001350748">
    <property type="component" value="Unassembled WGS sequence"/>
</dbReference>
<reference evidence="12 13" key="1">
    <citation type="submission" date="2024-02" db="EMBL/GenBank/DDBJ databases">
        <authorList>
            <person name="Grouzdev D."/>
        </authorList>
    </citation>
    <scope>NUCLEOTIDE SEQUENCE [LARGE SCALE GENOMIC DNA]</scope>
    <source>
        <strain evidence="12 13">9N</strain>
    </source>
</reference>
<dbReference type="Gene3D" id="1.20.1560.10">
    <property type="entry name" value="ABC transporter type 1, transmembrane domain"/>
    <property type="match status" value="1"/>
</dbReference>
<gene>
    <name evidence="12" type="ORF">V3H18_09315</name>
</gene>
<dbReference type="InterPro" id="IPR003439">
    <property type="entry name" value="ABC_transporter-like_ATP-bd"/>
</dbReference>
<feature type="transmembrane region" description="Helical" evidence="9">
    <location>
        <begin position="86"/>
        <end position="106"/>
    </location>
</feature>
<feature type="transmembrane region" description="Helical" evidence="9">
    <location>
        <begin position="286"/>
        <end position="305"/>
    </location>
</feature>
<evidence type="ECO:0000259" key="11">
    <source>
        <dbReference type="PROSITE" id="PS50929"/>
    </source>
</evidence>
<accession>A0ABU7XHZ4</accession>
<keyword evidence="6 12" id="KW-0067">ATP-binding</keyword>
<feature type="domain" description="ABC transmembrane type-1" evidence="11">
    <location>
        <begin position="47"/>
        <end position="346"/>
    </location>
</feature>
<keyword evidence="13" id="KW-1185">Reference proteome</keyword>
<organism evidence="12 13">
    <name type="scientific">Methylocystis borbori</name>
    <dbReference type="NCBI Taxonomy" id="3118750"/>
    <lineage>
        <taxon>Bacteria</taxon>
        <taxon>Pseudomonadati</taxon>
        <taxon>Pseudomonadota</taxon>
        <taxon>Alphaproteobacteria</taxon>
        <taxon>Hyphomicrobiales</taxon>
        <taxon>Methylocystaceae</taxon>
        <taxon>Methylocystis</taxon>
    </lineage>
</organism>
<comment type="caution">
    <text evidence="12">The sequence shown here is derived from an EMBL/GenBank/DDBJ whole genome shotgun (WGS) entry which is preliminary data.</text>
</comment>
<keyword evidence="8 9" id="KW-0472">Membrane</keyword>
<feature type="transmembrane region" description="Helical" evidence="9">
    <location>
        <begin position="317"/>
        <end position="338"/>
    </location>
</feature>
<dbReference type="GO" id="GO:0005524">
    <property type="term" value="F:ATP binding"/>
    <property type="evidence" value="ECO:0007669"/>
    <property type="project" value="UniProtKB-KW"/>
</dbReference>
<evidence type="ECO:0000256" key="9">
    <source>
        <dbReference type="SAM" id="Phobius"/>
    </source>
</evidence>
<evidence type="ECO:0000256" key="3">
    <source>
        <dbReference type="ARBA" id="ARBA00022448"/>
    </source>
</evidence>
<keyword evidence="7 9" id="KW-1133">Transmembrane helix</keyword>
<dbReference type="InterPro" id="IPR050835">
    <property type="entry name" value="ABC_transporter_sub-D"/>
</dbReference>